<comment type="caution">
    <text evidence="4">The sequence shown here is derived from an EMBL/GenBank/DDBJ whole genome shotgun (WGS) entry which is preliminary data.</text>
</comment>
<feature type="transmembrane region" description="Helical" evidence="2">
    <location>
        <begin position="31"/>
        <end position="51"/>
    </location>
</feature>
<evidence type="ECO:0000313" key="4">
    <source>
        <dbReference type="EMBL" id="RYR30080.1"/>
    </source>
</evidence>
<proteinExistence type="predicted"/>
<evidence type="ECO:0000313" key="5">
    <source>
        <dbReference type="Proteomes" id="UP000289738"/>
    </source>
</evidence>
<protein>
    <recommendedName>
        <fullName evidence="3">PB1-like domain-containing protein</fullName>
    </recommendedName>
</protein>
<feature type="transmembrane region" description="Helical" evidence="2">
    <location>
        <begin position="58"/>
        <end position="77"/>
    </location>
</feature>
<dbReference type="Pfam" id="PF26130">
    <property type="entry name" value="PB1-like"/>
    <property type="match status" value="1"/>
</dbReference>
<feature type="region of interest" description="Disordered" evidence="1">
    <location>
        <begin position="334"/>
        <end position="367"/>
    </location>
</feature>
<feature type="domain" description="PB1-like" evidence="3">
    <location>
        <begin position="101"/>
        <end position="197"/>
    </location>
</feature>
<accession>A0A445AUG8</accession>
<name>A0A445AUG8_ARAHY</name>
<keyword evidence="2" id="KW-0812">Transmembrane</keyword>
<sequence length="477" mass="52746">MPRWKPGLTSKTTSGNLTCSDYFSLNPTQSLPLLLIFFNGATLRGIFAGLLSQGKQAYSDYLIFIAHIVFMCFHGGLGTGVIVLSWLMAILMIICYLYMGLITIVCHHGGSFVTSEDGVVSYTRDHISEIPKLDPNRLDVFFIRNYYKELRRNTVGGCFQTDPLEIGLRKLNSDAELLEMCFLAESNYGEVHVYYEHGVFIPTYLEEPAFKKGKEVVVEVPTQPVLLRTRPSSKAIPPHPFPSPCINHRKTTEPTQEATSTIPNPISMAATPTPPNQDMDHTQVPAATTKSTLIPKSTIPNPISMAVIPAPPNQDKDHTQVPAATTKSIPIFKSTLTPVPKPKQGKIFQPKLPSKNGTEKKGEPKTTLNRRYITRGLAKGHVTRQITKGKGKEVDTVVLSELESSDSYESAEDSAYKPGVEESSSDEEVTSMPCVHACAAMARAGKQPENFCHRWLTMDVYNDTYAFHINPISGQKL</sequence>
<evidence type="ECO:0000259" key="3">
    <source>
        <dbReference type="Pfam" id="PF26130"/>
    </source>
</evidence>
<dbReference type="InterPro" id="IPR058594">
    <property type="entry name" value="PB1-like_dom_pln"/>
</dbReference>
<dbReference type="Proteomes" id="UP000289738">
    <property type="component" value="Chromosome B01"/>
</dbReference>
<organism evidence="4 5">
    <name type="scientific">Arachis hypogaea</name>
    <name type="common">Peanut</name>
    <dbReference type="NCBI Taxonomy" id="3818"/>
    <lineage>
        <taxon>Eukaryota</taxon>
        <taxon>Viridiplantae</taxon>
        <taxon>Streptophyta</taxon>
        <taxon>Embryophyta</taxon>
        <taxon>Tracheophyta</taxon>
        <taxon>Spermatophyta</taxon>
        <taxon>Magnoliopsida</taxon>
        <taxon>eudicotyledons</taxon>
        <taxon>Gunneridae</taxon>
        <taxon>Pentapetalae</taxon>
        <taxon>rosids</taxon>
        <taxon>fabids</taxon>
        <taxon>Fabales</taxon>
        <taxon>Fabaceae</taxon>
        <taxon>Papilionoideae</taxon>
        <taxon>50 kb inversion clade</taxon>
        <taxon>dalbergioids sensu lato</taxon>
        <taxon>Dalbergieae</taxon>
        <taxon>Pterocarpus clade</taxon>
        <taxon>Arachis</taxon>
    </lineage>
</organism>
<reference evidence="4 5" key="1">
    <citation type="submission" date="2019-01" db="EMBL/GenBank/DDBJ databases">
        <title>Sequencing of cultivated peanut Arachis hypogaea provides insights into genome evolution and oil improvement.</title>
        <authorList>
            <person name="Chen X."/>
        </authorList>
    </citation>
    <scope>NUCLEOTIDE SEQUENCE [LARGE SCALE GENOMIC DNA]</scope>
    <source>
        <strain evidence="5">cv. Fuhuasheng</strain>
        <tissue evidence="4">Leaves</tissue>
    </source>
</reference>
<dbReference type="AlphaFoldDB" id="A0A445AUG8"/>
<evidence type="ECO:0000256" key="2">
    <source>
        <dbReference type="SAM" id="Phobius"/>
    </source>
</evidence>
<evidence type="ECO:0000256" key="1">
    <source>
        <dbReference type="SAM" id="MobiDB-lite"/>
    </source>
</evidence>
<dbReference type="EMBL" id="SDMP01000011">
    <property type="protein sequence ID" value="RYR30080.1"/>
    <property type="molecule type" value="Genomic_DNA"/>
</dbReference>
<feature type="transmembrane region" description="Helical" evidence="2">
    <location>
        <begin position="83"/>
        <end position="106"/>
    </location>
</feature>
<keyword evidence="2" id="KW-0472">Membrane</keyword>
<keyword evidence="2" id="KW-1133">Transmembrane helix</keyword>
<keyword evidence="5" id="KW-1185">Reference proteome</keyword>
<feature type="region of interest" description="Disordered" evidence="1">
    <location>
        <begin position="230"/>
        <end position="249"/>
    </location>
</feature>
<feature type="region of interest" description="Disordered" evidence="1">
    <location>
        <begin position="404"/>
        <end position="428"/>
    </location>
</feature>
<gene>
    <name evidence="4" type="ORF">Ahy_B01g054908</name>
</gene>